<evidence type="ECO:0000256" key="15">
    <source>
        <dbReference type="ARBA" id="ARBA00023170"/>
    </source>
</evidence>
<feature type="transmembrane region" description="Helical" evidence="20">
    <location>
        <begin position="203"/>
        <end position="233"/>
    </location>
</feature>
<keyword evidence="11 20" id="KW-0157">Chromophore</keyword>
<keyword evidence="19" id="KW-0844">Vision</keyword>
<sequence>MAKEWGKQAFAARRYHEDSTRGSAFTYTNSNHTKDPFEGPNYHIAFWMCIVVILSVFTNGLVLVATAKFKKLRHPLNWILVNLAIADLGETVFASTSLGTSFWDIRCASLRAIFTLLPYTGITALWSLTIISWERWIVVCKPFGNIKFDAKWATAGIVFSWVWSAVWCAPPIFGWSRYWPHGLKPSCGPDVFSGSEDPGVQSYMIVLMITCCLIPLAIIILCYLAVWLAIRAVAMQQTESESTQKAEREVSRMVVVMIVAFCVCWGPYTFFACFAAANPGYAFHPLAAAMPAYFAKSATIYNPVIYVFMNRQFRSCIMKLFGKEVDDGSEVSTSKTEVSSVGPA</sequence>
<dbReference type="OMA" id="EWGKQSF"/>
<evidence type="ECO:0000256" key="19">
    <source>
        <dbReference type="ARBA" id="ARBA00023305"/>
    </source>
</evidence>
<evidence type="ECO:0000256" key="14">
    <source>
        <dbReference type="ARBA" id="ARBA00023157"/>
    </source>
</evidence>
<evidence type="ECO:0000259" key="21">
    <source>
        <dbReference type="PROSITE" id="PS50262"/>
    </source>
</evidence>
<dbReference type="InterPro" id="IPR001760">
    <property type="entry name" value="Opsin"/>
</dbReference>
<keyword evidence="9 20" id="KW-0681">Retinal protein</keyword>
<dbReference type="Proteomes" id="UP000261620">
    <property type="component" value="Unplaced"/>
</dbReference>
<name>A0A3Q3WRD4_MOLML</name>
<keyword evidence="10 20" id="KW-1133">Transmembrane helix</keyword>
<dbReference type="PRINTS" id="PR00238">
    <property type="entry name" value="OPSIN"/>
</dbReference>
<dbReference type="GO" id="GO:0007601">
    <property type="term" value="P:visual perception"/>
    <property type="evidence" value="ECO:0007669"/>
    <property type="project" value="UniProtKB-KW"/>
</dbReference>
<dbReference type="GO" id="GO:0004930">
    <property type="term" value="F:G protein-coupled receptor activity"/>
    <property type="evidence" value="ECO:0007669"/>
    <property type="project" value="UniProtKB-KW"/>
</dbReference>
<evidence type="ECO:0000256" key="4">
    <source>
        <dbReference type="ARBA" id="ARBA00013487"/>
    </source>
</evidence>
<keyword evidence="23" id="KW-1185">Reference proteome</keyword>
<evidence type="ECO:0000256" key="16">
    <source>
        <dbReference type="ARBA" id="ARBA00023180"/>
    </source>
</evidence>
<evidence type="ECO:0000256" key="5">
    <source>
        <dbReference type="ARBA" id="ARBA00022543"/>
    </source>
</evidence>
<keyword evidence="16" id="KW-0325">Glycoprotein</keyword>
<dbReference type="Ensembl" id="ENSMMOT00000020992.1">
    <property type="protein sequence ID" value="ENSMMOP00000020648.1"/>
    <property type="gene ID" value="ENSMMOG00000011620.1"/>
</dbReference>
<keyword evidence="6" id="KW-0597">Phosphoprotein</keyword>
<keyword evidence="7 20" id="KW-0716">Sensory transduction</keyword>
<accession>A0A3Q3WRD4</accession>
<feature type="transmembrane region" description="Helical" evidence="20">
    <location>
        <begin position="254"/>
        <end position="277"/>
    </location>
</feature>
<evidence type="ECO:0000256" key="2">
    <source>
        <dbReference type="ARBA" id="ARBA00004141"/>
    </source>
</evidence>
<keyword evidence="14" id="KW-1015">Disulfide bond</keyword>
<evidence type="ECO:0000256" key="9">
    <source>
        <dbReference type="ARBA" id="ARBA00022925"/>
    </source>
</evidence>
<keyword evidence="8 20" id="KW-0812">Transmembrane</keyword>
<evidence type="ECO:0000256" key="6">
    <source>
        <dbReference type="ARBA" id="ARBA00022553"/>
    </source>
</evidence>
<reference evidence="22" key="1">
    <citation type="submission" date="2025-08" db="UniProtKB">
        <authorList>
            <consortium name="Ensembl"/>
        </authorList>
    </citation>
    <scope>IDENTIFICATION</scope>
</reference>
<keyword evidence="18" id="KW-0966">Cell projection</keyword>
<dbReference type="SMART" id="SM01381">
    <property type="entry name" value="7TM_GPCR_Srsx"/>
    <property type="match status" value="1"/>
</dbReference>
<feature type="domain" description="G-protein coupled receptors family 1 profile" evidence="21">
    <location>
        <begin position="58"/>
        <end position="306"/>
    </location>
</feature>
<feature type="transmembrane region" description="Helical" evidence="20">
    <location>
        <begin position="152"/>
        <end position="173"/>
    </location>
</feature>
<evidence type="ECO:0000256" key="1">
    <source>
        <dbReference type="ARBA" id="ARBA00002881"/>
    </source>
</evidence>
<feature type="transmembrane region" description="Helical" evidence="20">
    <location>
        <begin position="289"/>
        <end position="309"/>
    </location>
</feature>
<dbReference type="Gene3D" id="1.20.1070.10">
    <property type="entry name" value="Rhodopsin 7-helix transmembrane proteins"/>
    <property type="match status" value="1"/>
</dbReference>
<dbReference type="GO" id="GO:0016020">
    <property type="term" value="C:membrane"/>
    <property type="evidence" value="ECO:0007669"/>
    <property type="project" value="UniProtKB-SubCell"/>
</dbReference>
<keyword evidence="15 20" id="KW-0675">Receptor</keyword>
<evidence type="ECO:0000313" key="23">
    <source>
        <dbReference type="Proteomes" id="UP000261620"/>
    </source>
</evidence>
<evidence type="ECO:0000256" key="20">
    <source>
        <dbReference type="RuleBase" id="RU004951"/>
    </source>
</evidence>
<protein>
    <recommendedName>
        <fullName evidence="4">Rhodopsin</fullName>
    </recommendedName>
</protein>
<dbReference type="PROSITE" id="PS50262">
    <property type="entry name" value="G_PROTEIN_RECEP_F1_2"/>
    <property type="match status" value="1"/>
</dbReference>
<comment type="subcellular location">
    <subcellularLocation>
        <location evidence="3">Cell projection</location>
        <location evidence="3">Cilium</location>
        <location evidence="3">Photoreceptor outer segment</location>
    </subcellularLocation>
    <subcellularLocation>
        <location evidence="2 20">Membrane</location>
        <topology evidence="2 20">Multi-pass membrane protein</topology>
    </subcellularLocation>
</comment>
<dbReference type="InterPro" id="IPR000276">
    <property type="entry name" value="GPCR_Rhodpsn"/>
</dbReference>
<dbReference type="SUPFAM" id="SSF81321">
    <property type="entry name" value="Family A G protein-coupled receptor-like"/>
    <property type="match status" value="1"/>
</dbReference>
<reference evidence="22" key="2">
    <citation type="submission" date="2025-09" db="UniProtKB">
        <authorList>
            <consortium name="Ensembl"/>
        </authorList>
    </citation>
    <scope>IDENTIFICATION</scope>
</reference>
<dbReference type="GO" id="GO:0009881">
    <property type="term" value="F:photoreceptor activity"/>
    <property type="evidence" value="ECO:0007669"/>
    <property type="project" value="UniProtKB-KW"/>
</dbReference>
<evidence type="ECO:0000313" key="22">
    <source>
        <dbReference type="Ensembl" id="ENSMMOP00000020648.1"/>
    </source>
</evidence>
<dbReference type="GO" id="GO:0001750">
    <property type="term" value="C:photoreceptor outer segment"/>
    <property type="evidence" value="ECO:0007669"/>
    <property type="project" value="UniProtKB-SubCell"/>
</dbReference>
<feature type="transmembrane region" description="Helical" evidence="20">
    <location>
        <begin position="76"/>
        <end position="98"/>
    </location>
</feature>
<evidence type="ECO:0000256" key="17">
    <source>
        <dbReference type="ARBA" id="ARBA00023224"/>
    </source>
</evidence>
<evidence type="ECO:0000256" key="11">
    <source>
        <dbReference type="ARBA" id="ARBA00022991"/>
    </source>
</evidence>
<dbReference type="InterPro" id="IPR050125">
    <property type="entry name" value="GPCR_opsins"/>
</dbReference>
<evidence type="ECO:0000256" key="7">
    <source>
        <dbReference type="ARBA" id="ARBA00022606"/>
    </source>
</evidence>
<dbReference type="FunFam" id="1.20.1070.10:FF:000090">
    <property type="entry name" value="Long-wave-sensitive opsin 1"/>
    <property type="match status" value="1"/>
</dbReference>
<dbReference type="PRINTS" id="PR00575">
    <property type="entry name" value="OPSINREDGRN"/>
</dbReference>
<organism evidence="22 23">
    <name type="scientific">Mola mola</name>
    <name type="common">Ocean sunfish</name>
    <name type="synonym">Tetraodon mola</name>
    <dbReference type="NCBI Taxonomy" id="94237"/>
    <lineage>
        <taxon>Eukaryota</taxon>
        <taxon>Metazoa</taxon>
        <taxon>Chordata</taxon>
        <taxon>Craniata</taxon>
        <taxon>Vertebrata</taxon>
        <taxon>Euteleostomi</taxon>
        <taxon>Actinopterygii</taxon>
        <taxon>Neopterygii</taxon>
        <taxon>Teleostei</taxon>
        <taxon>Neoteleostei</taxon>
        <taxon>Acanthomorphata</taxon>
        <taxon>Eupercaria</taxon>
        <taxon>Tetraodontiformes</taxon>
        <taxon>Molidae</taxon>
        <taxon>Mola</taxon>
    </lineage>
</organism>
<keyword evidence="5 20" id="KW-0600">Photoreceptor protein</keyword>
<keyword evidence="12 20" id="KW-0297">G-protein coupled receptor</keyword>
<evidence type="ECO:0000256" key="8">
    <source>
        <dbReference type="ARBA" id="ARBA00022692"/>
    </source>
</evidence>
<comment type="function">
    <text evidence="1">Visual pigments are the light-absorbing molecules that mediate vision. They consist of an apoprotein, opsin, covalently linked to cis-retinal.</text>
</comment>
<dbReference type="PANTHER" id="PTHR24240">
    <property type="entry name" value="OPSIN"/>
    <property type="match status" value="1"/>
</dbReference>
<dbReference type="InterPro" id="IPR027430">
    <property type="entry name" value="Retinal_BS"/>
</dbReference>
<evidence type="ECO:0000256" key="10">
    <source>
        <dbReference type="ARBA" id="ARBA00022989"/>
    </source>
</evidence>
<dbReference type="STRING" id="94237.ENSMMOP00000020648"/>
<dbReference type="Pfam" id="PF00001">
    <property type="entry name" value="7tm_1"/>
    <property type="match status" value="1"/>
</dbReference>
<proteinExistence type="inferred from homology"/>
<dbReference type="AlphaFoldDB" id="A0A3Q3WRD4"/>
<dbReference type="PRINTS" id="PR00237">
    <property type="entry name" value="GPCRRHODOPSN"/>
</dbReference>
<comment type="similarity">
    <text evidence="20">Belongs to the G-protein coupled receptor 1 family. Opsin subfamily.</text>
</comment>
<dbReference type="GO" id="GO:0007602">
    <property type="term" value="P:phototransduction"/>
    <property type="evidence" value="ECO:0007669"/>
    <property type="project" value="UniProtKB-KW"/>
</dbReference>
<evidence type="ECO:0000256" key="3">
    <source>
        <dbReference type="ARBA" id="ARBA00004504"/>
    </source>
</evidence>
<keyword evidence="17 20" id="KW-0807">Transducer</keyword>
<dbReference type="InterPro" id="IPR000378">
    <property type="entry name" value="Opsin_red/grn"/>
</dbReference>
<evidence type="ECO:0000256" key="12">
    <source>
        <dbReference type="ARBA" id="ARBA00023040"/>
    </source>
</evidence>
<evidence type="ECO:0000256" key="13">
    <source>
        <dbReference type="ARBA" id="ARBA00023136"/>
    </source>
</evidence>
<dbReference type="InterPro" id="IPR017452">
    <property type="entry name" value="GPCR_Rhodpsn_7TM"/>
</dbReference>
<feature type="transmembrane region" description="Helical" evidence="20">
    <location>
        <begin position="44"/>
        <end position="64"/>
    </location>
</feature>
<evidence type="ECO:0000256" key="18">
    <source>
        <dbReference type="ARBA" id="ARBA00023273"/>
    </source>
</evidence>
<feature type="transmembrane region" description="Helical" evidence="20">
    <location>
        <begin position="110"/>
        <end position="131"/>
    </location>
</feature>
<keyword evidence="13 20" id="KW-0472">Membrane</keyword>
<dbReference type="PROSITE" id="PS00237">
    <property type="entry name" value="G_PROTEIN_RECEP_F1_1"/>
    <property type="match status" value="1"/>
</dbReference>
<dbReference type="PROSITE" id="PS00238">
    <property type="entry name" value="OPSIN"/>
    <property type="match status" value="1"/>
</dbReference>